<gene>
    <name evidence="2" type="ORF">EJ04DRAFT_535920</name>
</gene>
<reference evidence="2" key="1">
    <citation type="journal article" date="2020" name="Stud. Mycol.">
        <title>101 Dothideomycetes genomes: a test case for predicting lifestyles and emergence of pathogens.</title>
        <authorList>
            <person name="Haridas S."/>
            <person name="Albert R."/>
            <person name="Binder M."/>
            <person name="Bloem J."/>
            <person name="Labutti K."/>
            <person name="Salamov A."/>
            <person name="Andreopoulos B."/>
            <person name="Baker S."/>
            <person name="Barry K."/>
            <person name="Bills G."/>
            <person name="Bluhm B."/>
            <person name="Cannon C."/>
            <person name="Castanera R."/>
            <person name="Culley D."/>
            <person name="Daum C."/>
            <person name="Ezra D."/>
            <person name="Gonzalez J."/>
            <person name="Henrissat B."/>
            <person name="Kuo A."/>
            <person name="Liang C."/>
            <person name="Lipzen A."/>
            <person name="Lutzoni F."/>
            <person name="Magnuson J."/>
            <person name="Mondo S."/>
            <person name="Nolan M."/>
            <person name="Ohm R."/>
            <person name="Pangilinan J."/>
            <person name="Park H.-J."/>
            <person name="Ramirez L."/>
            <person name="Alfaro M."/>
            <person name="Sun H."/>
            <person name="Tritt A."/>
            <person name="Yoshinaga Y."/>
            <person name="Zwiers L.-H."/>
            <person name="Turgeon B."/>
            <person name="Goodwin S."/>
            <person name="Spatafora J."/>
            <person name="Crous P."/>
            <person name="Grigoriev I."/>
        </authorList>
    </citation>
    <scope>NUCLEOTIDE SEQUENCE</scope>
    <source>
        <strain evidence="2">CBS 125425</strain>
    </source>
</reference>
<dbReference type="OrthoDB" id="3787959at2759"/>
<evidence type="ECO:0000259" key="1">
    <source>
        <dbReference type="Pfam" id="PF06985"/>
    </source>
</evidence>
<dbReference type="Proteomes" id="UP000799444">
    <property type="component" value="Unassembled WGS sequence"/>
</dbReference>
<evidence type="ECO:0000313" key="2">
    <source>
        <dbReference type="EMBL" id="KAF2732684.1"/>
    </source>
</evidence>
<dbReference type="Pfam" id="PF06985">
    <property type="entry name" value="HET"/>
    <property type="match status" value="1"/>
</dbReference>
<comment type="caution">
    <text evidence="2">The sequence shown here is derived from an EMBL/GenBank/DDBJ whole genome shotgun (WGS) entry which is preliminary data.</text>
</comment>
<sequence>METLESHELRVQNFVSSQVPTKYATLLHTWEEDEVALQDVQKGNAKRMKGYQKLKNSCKRAHKDGYEWIWVDTCCIDKRSSAEPSEAINSMFRYYGHSAVCYVYMPDVEGKGGSFEQSSFGAKIGTKQSLSREISAAAKLPEDVVQGVKPVFACNTAQRMSWASQRETTREDDIASCLFELFDIHLPRLYGEGAEKAFLRLQEAILYQCSDHTLFILTKASSRRTWTRTTKPRPSTSS</sequence>
<dbReference type="EMBL" id="ML996173">
    <property type="protein sequence ID" value="KAF2732684.1"/>
    <property type="molecule type" value="Genomic_DNA"/>
</dbReference>
<dbReference type="PANTHER" id="PTHR10622">
    <property type="entry name" value="HET DOMAIN-CONTAINING PROTEIN"/>
    <property type="match status" value="1"/>
</dbReference>
<accession>A0A9P4QU18</accession>
<evidence type="ECO:0000313" key="3">
    <source>
        <dbReference type="Proteomes" id="UP000799444"/>
    </source>
</evidence>
<proteinExistence type="predicted"/>
<organism evidence="2 3">
    <name type="scientific">Polyplosphaeria fusca</name>
    <dbReference type="NCBI Taxonomy" id="682080"/>
    <lineage>
        <taxon>Eukaryota</taxon>
        <taxon>Fungi</taxon>
        <taxon>Dikarya</taxon>
        <taxon>Ascomycota</taxon>
        <taxon>Pezizomycotina</taxon>
        <taxon>Dothideomycetes</taxon>
        <taxon>Pleosporomycetidae</taxon>
        <taxon>Pleosporales</taxon>
        <taxon>Tetraplosphaeriaceae</taxon>
        <taxon>Polyplosphaeria</taxon>
    </lineage>
</organism>
<dbReference type="AlphaFoldDB" id="A0A9P4QU18"/>
<name>A0A9P4QU18_9PLEO</name>
<dbReference type="PANTHER" id="PTHR10622:SF10">
    <property type="entry name" value="HET DOMAIN-CONTAINING PROTEIN"/>
    <property type="match status" value="1"/>
</dbReference>
<feature type="domain" description="Heterokaryon incompatibility" evidence="1">
    <location>
        <begin position="23"/>
        <end position="136"/>
    </location>
</feature>
<dbReference type="InterPro" id="IPR010730">
    <property type="entry name" value="HET"/>
</dbReference>
<protein>
    <recommendedName>
        <fullName evidence="1">Heterokaryon incompatibility domain-containing protein</fullName>
    </recommendedName>
</protein>
<keyword evidence="3" id="KW-1185">Reference proteome</keyword>